<dbReference type="EMBL" id="MN740165">
    <property type="protein sequence ID" value="QHT91274.1"/>
    <property type="molecule type" value="Genomic_DNA"/>
</dbReference>
<proteinExistence type="predicted"/>
<evidence type="ECO:0000313" key="1">
    <source>
        <dbReference type="EMBL" id="QHT91274.1"/>
    </source>
</evidence>
<organism evidence="1">
    <name type="scientific">viral metagenome</name>
    <dbReference type="NCBI Taxonomy" id="1070528"/>
    <lineage>
        <taxon>unclassified sequences</taxon>
        <taxon>metagenomes</taxon>
        <taxon>organismal metagenomes</taxon>
    </lineage>
</organism>
<accession>A0A6C0IDX1</accession>
<protein>
    <recommendedName>
        <fullName evidence="2">Nucleotide-diphospho-sugar transferase domain-containing protein</fullName>
    </recommendedName>
</protein>
<evidence type="ECO:0008006" key="2">
    <source>
        <dbReference type="Google" id="ProtNLM"/>
    </source>
</evidence>
<name>A0A6C0IDX1_9ZZZZ</name>
<reference evidence="1" key="1">
    <citation type="journal article" date="2020" name="Nature">
        <title>Giant virus diversity and host interactions through global metagenomics.</title>
        <authorList>
            <person name="Schulz F."/>
            <person name="Roux S."/>
            <person name="Paez-Espino D."/>
            <person name="Jungbluth S."/>
            <person name="Walsh D.A."/>
            <person name="Denef V.J."/>
            <person name="McMahon K.D."/>
            <person name="Konstantinidis K.T."/>
            <person name="Eloe-Fadrosh E.A."/>
            <person name="Kyrpides N.C."/>
            <person name="Woyke T."/>
        </authorList>
    </citation>
    <scope>NUCLEOTIDE SEQUENCE</scope>
    <source>
        <strain evidence="1">GVMAG-M-3300023184-77</strain>
    </source>
</reference>
<dbReference type="AlphaFoldDB" id="A0A6C0IDX1"/>
<sequence length="277" mass="32756">MYALATLANKNALHDLNIFLFTLQLWNNNYSLPNLYIYCDSFVERYLLERKPYKGKLFLKNVLDSYTNYDRVQMESMKGKEFNTLFGDFVCEKMNLLNWVFTEGEKEILFCDADICFLGSLPIINTNKQLILSKHEIKEKDEIKYGIYNAGFIYINDRTIPDIWKTFSKKSKFFEQISLEDLTDIYSFDVFPVQNNYGWWRLLQGKESEEVLKTKWSIKREINCSGIAVEGKPLLSIHTHWKTNDNATKYFNTFVKGYLQKLHSVEKTSILFNYLKN</sequence>